<accession>A0AAE9Z1G4</accession>
<protein>
    <recommendedName>
        <fullName evidence="4">PEP-CTERM protein-sorting domain-containing protein</fullName>
    </recommendedName>
</protein>
<feature type="signal peptide" evidence="1">
    <location>
        <begin position="1"/>
        <end position="22"/>
    </location>
</feature>
<reference evidence="2 3" key="2">
    <citation type="journal article" date="2022" name="Mar. Drugs">
        <title>Bioassay-Guided Fractionation Leads to the Detection of Cholic Acid Generated by the Rare Thalassomonas sp.</title>
        <authorList>
            <person name="Pheiffer F."/>
            <person name="Schneider Y.K."/>
            <person name="Hansen E.H."/>
            <person name="Andersen J.H."/>
            <person name="Isaksson J."/>
            <person name="Busche T."/>
            <person name="R C."/>
            <person name="Kalinowski J."/>
            <person name="Zyl L.V."/>
            <person name="Trindade M."/>
        </authorList>
    </citation>
    <scope>NUCLEOTIDE SEQUENCE [LARGE SCALE GENOMIC DNA]</scope>
    <source>
        <strain evidence="2 3">XOM25</strain>
    </source>
</reference>
<dbReference type="RefSeq" id="WP_044837980.1">
    <property type="nucleotide sequence ID" value="NZ_CP059733.1"/>
</dbReference>
<evidence type="ECO:0000313" key="3">
    <source>
        <dbReference type="Proteomes" id="UP000032352"/>
    </source>
</evidence>
<dbReference type="KEGG" id="tvd:SG34_024665"/>
<proteinExistence type="predicted"/>
<sequence>MMKLIINFLLLISLFTVTPVRASLITSDLSEDAYISYQGMDWAWASPDNVQFQGCDGPADPENYLTQVYDNADDVCSNQLMAPEFHDDWRYATASELDVLLNDIGLMAFVASNGSLIQATAYWNTGYTTVDYRNFLSGYVASSWGEIGYETFYVRDHETVVPEPPALLLSSLMMCMLAFRLRAQ</sequence>
<keyword evidence="3" id="KW-1185">Reference proteome</keyword>
<evidence type="ECO:0000256" key="1">
    <source>
        <dbReference type="SAM" id="SignalP"/>
    </source>
</evidence>
<evidence type="ECO:0000313" key="2">
    <source>
        <dbReference type="EMBL" id="WDE04492.1"/>
    </source>
</evidence>
<gene>
    <name evidence="2" type="ORF">SG34_024665</name>
</gene>
<organism evidence="2 3">
    <name type="scientific">Thalassomonas viridans</name>
    <dbReference type="NCBI Taxonomy" id="137584"/>
    <lineage>
        <taxon>Bacteria</taxon>
        <taxon>Pseudomonadati</taxon>
        <taxon>Pseudomonadota</taxon>
        <taxon>Gammaproteobacteria</taxon>
        <taxon>Alteromonadales</taxon>
        <taxon>Colwelliaceae</taxon>
        <taxon>Thalassomonas</taxon>
    </lineage>
</organism>
<dbReference type="Proteomes" id="UP000032352">
    <property type="component" value="Chromosome"/>
</dbReference>
<dbReference type="AlphaFoldDB" id="A0AAE9Z1G4"/>
<dbReference type="EMBL" id="CP059733">
    <property type="protein sequence ID" value="WDE04492.1"/>
    <property type="molecule type" value="Genomic_DNA"/>
</dbReference>
<keyword evidence="1" id="KW-0732">Signal</keyword>
<evidence type="ECO:0008006" key="4">
    <source>
        <dbReference type="Google" id="ProtNLM"/>
    </source>
</evidence>
<name>A0AAE9Z1G4_9GAMM</name>
<reference evidence="2 3" key="1">
    <citation type="journal article" date="2015" name="Genome Announc.">
        <title>Draft Genome Sequences of Marine Isolates of Thalassomonas viridans and Thalassomonas actiniarum.</title>
        <authorList>
            <person name="Olonade I."/>
            <person name="van Zyl L.J."/>
            <person name="Trindade M."/>
        </authorList>
    </citation>
    <scope>NUCLEOTIDE SEQUENCE [LARGE SCALE GENOMIC DNA]</scope>
    <source>
        <strain evidence="2 3">XOM25</strain>
    </source>
</reference>
<feature type="chain" id="PRO_5042168277" description="PEP-CTERM protein-sorting domain-containing protein" evidence="1">
    <location>
        <begin position="23"/>
        <end position="184"/>
    </location>
</feature>